<name>A0A7J7NIY9_9MAGN</name>
<dbReference type="InterPro" id="IPR015300">
    <property type="entry name" value="DNA-bd_pseudobarrel_sf"/>
</dbReference>
<evidence type="ECO:0000256" key="2">
    <source>
        <dbReference type="ARBA" id="ARBA00022737"/>
    </source>
</evidence>
<dbReference type="AlphaFoldDB" id="A0A7J7NIY9"/>
<feature type="domain" description="TF-B3" evidence="7">
    <location>
        <begin position="175"/>
        <end position="247"/>
    </location>
</feature>
<dbReference type="SUPFAM" id="SSF101936">
    <property type="entry name" value="DNA-binding pseudobarrel domain"/>
    <property type="match status" value="2"/>
</dbReference>
<dbReference type="InterPro" id="IPR039218">
    <property type="entry name" value="REM_fam"/>
</dbReference>
<keyword evidence="9" id="KW-1185">Reference proteome</keyword>
<evidence type="ECO:0000259" key="7">
    <source>
        <dbReference type="PROSITE" id="PS50863"/>
    </source>
</evidence>
<dbReference type="GO" id="GO:0005634">
    <property type="term" value="C:nucleus"/>
    <property type="evidence" value="ECO:0007669"/>
    <property type="project" value="UniProtKB-SubCell"/>
</dbReference>
<keyword evidence="5" id="KW-0804">Transcription</keyword>
<sequence>MGEGNKNKTNNQVGNLFTLARYLIDHRTIESINWQSWATSVVLELDDVRIASFLSRKGMPLQVPNGNYEYYLGDRSWRQLTGTVGIPLDPSCNMSPHLSLVDLQAIRQADFVDYAQFVIGEERDTYASYWTTQTYEVGHLLTDSIAEDGEYRSVRAQCTQGCLHYLDCFLPLQLLPEEFLRYLDGEKCVGEATLHRGGKTWLVKVEDSSFRAGWKDFARYHDLRIGDFVVFKHVGNLVFDVMIFDNTYCERDYLSPFGLENNIDDRPKVTKKTKEQGRKKMDIKKQSILVVDSSSMGNLKDGGRTEVPSFKATLMHYNFTQWMMGSFFGVVLQNIPLGFARSNSLADKCCIITLRDENGKSWPVALNHKKSNHRVYIRRGWKMFSDDNKLQKGDICTFKLVSSKNSTCTMEVGISRSNNSKCQLRDPSFI</sequence>
<evidence type="ECO:0000256" key="6">
    <source>
        <dbReference type="ARBA" id="ARBA00023242"/>
    </source>
</evidence>
<dbReference type="InterPro" id="IPR003340">
    <property type="entry name" value="B3_DNA-bd"/>
</dbReference>
<proteinExistence type="predicted"/>
<evidence type="ECO:0000256" key="3">
    <source>
        <dbReference type="ARBA" id="ARBA00023015"/>
    </source>
</evidence>
<comment type="caution">
    <text evidence="8">The sequence shown here is derived from an EMBL/GenBank/DDBJ whole genome shotgun (WGS) entry which is preliminary data.</text>
</comment>
<keyword evidence="2" id="KW-0677">Repeat</keyword>
<organism evidence="8 9">
    <name type="scientific">Kingdonia uniflora</name>
    <dbReference type="NCBI Taxonomy" id="39325"/>
    <lineage>
        <taxon>Eukaryota</taxon>
        <taxon>Viridiplantae</taxon>
        <taxon>Streptophyta</taxon>
        <taxon>Embryophyta</taxon>
        <taxon>Tracheophyta</taxon>
        <taxon>Spermatophyta</taxon>
        <taxon>Magnoliopsida</taxon>
        <taxon>Ranunculales</taxon>
        <taxon>Circaeasteraceae</taxon>
        <taxon>Kingdonia</taxon>
    </lineage>
</organism>
<dbReference type="Pfam" id="PF02362">
    <property type="entry name" value="B3"/>
    <property type="match status" value="2"/>
</dbReference>
<keyword evidence="3" id="KW-0805">Transcription regulation</keyword>
<dbReference type="SMART" id="SM01019">
    <property type="entry name" value="B3"/>
    <property type="match status" value="2"/>
</dbReference>
<evidence type="ECO:0000313" key="9">
    <source>
        <dbReference type="Proteomes" id="UP000541444"/>
    </source>
</evidence>
<gene>
    <name evidence="8" type="ORF">GIB67_037455</name>
</gene>
<dbReference type="CDD" id="cd10017">
    <property type="entry name" value="B3_DNA"/>
    <property type="match status" value="2"/>
</dbReference>
<evidence type="ECO:0000256" key="1">
    <source>
        <dbReference type="ARBA" id="ARBA00004123"/>
    </source>
</evidence>
<evidence type="ECO:0000256" key="5">
    <source>
        <dbReference type="ARBA" id="ARBA00023163"/>
    </source>
</evidence>
<keyword evidence="6" id="KW-0539">Nucleus</keyword>
<dbReference type="Proteomes" id="UP000541444">
    <property type="component" value="Unassembled WGS sequence"/>
</dbReference>
<accession>A0A7J7NIY9</accession>
<feature type="domain" description="TF-B3" evidence="7">
    <location>
        <begin position="335"/>
        <end position="418"/>
    </location>
</feature>
<dbReference type="GO" id="GO:0003677">
    <property type="term" value="F:DNA binding"/>
    <property type="evidence" value="ECO:0007669"/>
    <property type="project" value="UniProtKB-KW"/>
</dbReference>
<dbReference type="PROSITE" id="PS50863">
    <property type="entry name" value="B3"/>
    <property type="match status" value="2"/>
</dbReference>
<keyword evidence="4" id="KW-0238">DNA-binding</keyword>
<dbReference type="Gene3D" id="2.40.330.10">
    <property type="entry name" value="DNA-binding pseudobarrel domain"/>
    <property type="match status" value="2"/>
</dbReference>
<evidence type="ECO:0000313" key="8">
    <source>
        <dbReference type="EMBL" id="KAF6166942.1"/>
    </source>
</evidence>
<dbReference type="EMBL" id="JACGCM010000768">
    <property type="protein sequence ID" value="KAF6166942.1"/>
    <property type="molecule type" value="Genomic_DNA"/>
</dbReference>
<comment type="subcellular location">
    <subcellularLocation>
        <location evidence="1">Nucleus</location>
    </subcellularLocation>
</comment>
<dbReference type="PANTHER" id="PTHR31674">
    <property type="entry name" value="B3 DOMAIN-CONTAINING PROTEIN REM-LIKE 3-RELATED"/>
    <property type="match status" value="1"/>
</dbReference>
<reference evidence="8 9" key="1">
    <citation type="journal article" date="2020" name="IScience">
        <title>Genome Sequencing of the Endangered Kingdonia uniflora (Circaeasteraceae, Ranunculales) Reveals Potential Mechanisms of Evolutionary Specialization.</title>
        <authorList>
            <person name="Sun Y."/>
            <person name="Deng T."/>
            <person name="Zhang A."/>
            <person name="Moore M.J."/>
            <person name="Landis J.B."/>
            <person name="Lin N."/>
            <person name="Zhang H."/>
            <person name="Zhang X."/>
            <person name="Huang J."/>
            <person name="Zhang X."/>
            <person name="Sun H."/>
            <person name="Wang H."/>
        </authorList>
    </citation>
    <scope>NUCLEOTIDE SEQUENCE [LARGE SCALE GENOMIC DNA]</scope>
    <source>
        <strain evidence="8">TB1705</strain>
        <tissue evidence="8">Leaf</tissue>
    </source>
</reference>
<protein>
    <recommendedName>
        <fullName evidence="7">TF-B3 domain-containing protein</fullName>
    </recommendedName>
</protein>
<evidence type="ECO:0000256" key="4">
    <source>
        <dbReference type="ARBA" id="ARBA00023125"/>
    </source>
</evidence>
<dbReference type="PANTHER" id="PTHR31674:SF62">
    <property type="entry name" value="B3 DOMAIN-CONTAINING PROTEIN REM14-RELATED"/>
    <property type="match status" value="1"/>
</dbReference>
<dbReference type="OrthoDB" id="1109907at2759"/>